<proteinExistence type="predicted"/>
<evidence type="ECO:0000313" key="2">
    <source>
        <dbReference type="EMBL" id="KAF3447781.1"/>
    </source>
</evidence>
<feature type="signal peptide" evidence="1">
    <location>
        <begin position="1"/>
        <end position="25"/>
    </location>
</feature>
<evidence type="ECO:0008006" key="4">
    <source>
        <dbReference type="Google" id="ProtNLM"/>
    </source>
</evidence>
<keyword evidence="1" id="KW-0732">Signal</keyword>
<protein>
    <recommendedName>
        <fullName evidence="4">Secreted protein</fullName>
    </recommendedName>
</protein>
<accession>A0A8K0H8A6</accession>
<dbReference type="Proteomes" id="UP000796880">
    <property type="component" value="Unassembled WGS sequence"/>
</dbReference>
<keyword evidence="3" id="KW-1185">Reference proteome</keyword>
<evidence type="ECO:0000256" key="1">
    <source>
        <dbReference type="SAM" id="SignalP"/>
    </source>
</evidence>
<gene>
    <name evidence="2" type="ORF">FNV43_RR08485</name>
</gene>
<name>A0A8K0H8A6_9ROSA</name>
<dbReference type="EMBL" id="VOIH02000004">
    <property type="protein sequence ID" value="KAF3447781.1"/>
    <property type="molecule type" value="Genomic_DNA"/>
</dbReference>
<reference evidence="2" key="1">
    <citation type="submission" date="2020-03" db="EMBL/GenBank/DDBJ databases">
        <title>A high-quality chromosome-level genome assembly of a woody plant with both climbing and erect habits, Rhamnella rubrinervis.</title>
        <authorList>
            <person name="Lu Z."/>
            <person name="Yang Y."/>
            <person name="Zhu X."/>
            <person name="Sun Y."/>
        </authorList>
    </citation>
    <scope>NUCLEOTIDE SEQUENCE</scope>
    <source>
        <strain evidence="2">BYM</strain>
        <tissue evidence="2">Leaf</tissue>
    </source>
</reference>
<comment type="caution">
    <text evidence="2">The sequence shown here is derived from an EMBL/GenBank/DDBJ whole genome shotgun (WGS) entry which is preliminary data.</text>
</comment>
<evidence type="ECO:0000313" key="3">
    <source>
        <dbReference type="Proteomes" id="UP000796880"/>
    </source>
</evidence>
<dbReference type="AlphaFoldDB" id="A0A8K0H8A6"/>
<sequence>MVSRPSPNHLLLALLPCQILSLARSSRWCNNASPRGWYGFAVRLCGPPTAAYDPLLVFHSAVEGSKVDCTTLHPAQELIHTFITIRVLLPVNEAPLRPFDVGDFFLRLSAQRFLASKRCSRAWCRARLPEIGL</sequence>
<feature type="chain" id="PRO_5035426975" description="Secreted protein" evidence="1">
    <location>
        <begin position="26"/>
        <end position="133"/>
    </location>
</feature>
<organism evidence="2 3">
    <name type="scientific">Rhamnella rubrinervis</name>
    <dbReference type="NCBI Taxonomy" id="2594499"/>
    <lineage>
        <taxon>Eukaryota</taxon>
        <taxon>Viridiplantae</taxon>
        <taxon>Streptophyta</taxon>
        <taxon>Embryophyta</taxon>
        <taxon>Tracheophyta</taxon>
        <taxon>Spermatophyta</taxon>
        <taxon>Magnoliopsida</taxon>
        <taxon>eudicotyledons</taxon>
        <taxon>Gunneridae</taxon>
        <taxon>Pentapetalae</taxon>
        <taxon>rosids</taxon>
        <taxon>fabids</taxon>
        <taxon>Rosales</taxon>
        <taxon>Rhamnaceae</taxon>
        <taxon>rhamnoid group</taxon>
        <taxon>Rhamneae</taxon>
        <taxon>Rhamnella</taxon>
    </lineage>
</organism>